<dbReference type="GO" id="GO:0045892">
    <property type="term" value="P:negative regulation of DNA-templated transcription"/>
    <property type="evidence" value="ECO:0007669"/>
    <property type="project" value="InterPro"/>
</dbReference>
<dbReference type="Gene3D" id="3.40.50.720">
    <property type="entry name" value="NAD(P)-binding Rossmann-like Domain"/>
    <property type="match status" value="1"/>
</dbReference>
<evidence type="ECO:0000256" key="2">
    <source>
        <dbReference type="ARBA" id="ARBA00022491"/>
    </source>
</evidence>
<dbReference type="InterPro" id="IPR003781">
    <property type="entry name" value="CoA-bd"/>
</dbReference>
<dbReference type="Pfam" id="PF06971">
    <property type="entry name" value="Put_DNA-bind_N"/>
    <property type="match status" value="1"/>
</dbReference>
<dbReference type="AlphaFoldDB" id="A0A3B0U2B4"/>
<organism evidence="7">
    <name type="scientific">hydrothermal vent metagenome</name>
    <dbReference type="NCBI Taxonomy" id="652676"/>
    <lineage>
        <taxon>unclassified sequences</taxon>
        <taxon>metagenomes</taxon>
        <taxon>ecological metagenomes</taxon>
    </lineage>
</organism>
<feature type="domain" description="CoA-binding" evidence="6">
    <location>
        <begin position="82"/>
        <end position="183"/>
    </location>
</feature>
<dbReference type="InterPro" id="IPR022876">
    <property type="entry name" value="Tscrpt_rep_Rex"/>
</dbReference>
<name>A0A3B0U2B4_9ZZZZ</name>
<keyword evidence="1" id="KW-0963">Cytoplasm</keyword>
<dbReference type="NCBIfam" id="NF003995">
    <property type="entry name" value="PRK05472.2-4"/>
    <property type="match status" value="1"/>
</dbReference>
<keyword evidence="2" id="KW-0678">Repressor</keyword>
<keyword evidence="4" id="KW-0238">DNA-binding</keyword>
<dbReference type="EMBL" id="UOEP01000106">
    <property type="protein sequence ID" value="VAW19787.1"/>
    <property type="molecule type" value="Genomic_DNA"/>
</dbReference>
<protein>
    <submittedName>
        <fullName evidence="7">Redox-sensing transcriptional repressor Rex</fullName>
    </submittedName>
</protein>
<evidence type="ECO:0000313" key="7">
    <source>
        <dbReference type="EMBL" id="VAW19787.1"/>
    </source>
</evidence>
<evidence type="ECO:0000256" key="5">
    <source>
        <dbReference type="ARBA" id="ARBA00023163"/>
    </source>
</evidence>
<gene>
    <name evidence="7" type="ORF">MNBD_BACTEROID01-1150</name>
</gene>
<dbReference type="SUPFAM" id="SSF51735">
    <property type="entry name" value="NAD(P)-binding Rossmann-fold domains"/>
    <property type="match status" value="1"/>
</dbReference>
<keyword evidence="3" id="KW-0805">Transcription regulation</keyword>
<dbReference type="InterPro" id="IPR036388">
    <property type="entry name" value="WH-like_DNA-bd_sf"/>
</dbReference>
<dbReference type="Pfam" id="PF02629">
    <property type="entry name" value="CoA_binding"/>
    <property type="match status" value="1"/>
</dbReference>
<evidence type="ECO:0000256" key="3">
    <source>
        <dbReference type="ARBA" id="ARBA00023015"/>
    </source>
</evidence>
<dbReference type="SUPFAM" id="SSF46785">
    <property type="entry name" value="Winged helix' DNA-binding domain"/>
    <property type="match status" value="1"/>
</dbReference>
<dbReference type="InterPro" id="IPR036390">
    <property type="entry name" value="WH_DNA-bd_sf"/>
</dbReference>
<evidence type="ECO:0000259" key="6">
    <source>
        <dbReference type="SMART" id="SM00881"/>
    </source>
</evidence>
<dbReference type="InterPro" id="IPR036291">
    <property type="entry name" value="NAD(P)-bd_dom_sf"/>
</dbReference>
<evidence type="ECO:0000256" key="4">
    <source>
        <dbReference type="ARBA" id="ARBA00023125"/>
    </source>
</evidence>
<reference evidence="7" key="1">
    <citation type="submission" date="2018-06" db="EMBL/GenBank/DDBJ databases">
        <authorList>
            <person name="Zhirakovskaya E."/>
        </authorList>
    </citation>
    <scope>NUCLEOTIDE SEQUENCE</scope>
</reference>
<sequence>MQGNIKKTVPEPTLKRLPAYLHYLQKAREEGVLNISAPAISKVLNCDPTQVVKDISFTGAKGKPRLGYNTYELIHAIESFLGFHRTNEAFLVGAGNLGSALMSYQYLKSFGLKIVAAFDIDPEKIGKQKGKINVLHIDKLQDLAPRLKIQIGILTTPVEVAQEVAEKMVKCGIKAIWNLTPLNLSLPEHIIVQNTSMYSNVVVLLKKLHDSEKHNNNP</sequence>
<dbReference type="Gene3D" id="1.10.10.10">
    <property type="entry name" value="Winged helix-like DNA-binding domain superfamily/Winged helix DNA-binding domain"/>
    <property type="match status" value="1"/>
</dbReference>
<dbReference type="PANTHER" id="PTHR35786">
    <property type="entry name" value="REDOX-SENSING TRANSCRIPTIONAL REPRESSOR REX"/>
    <property type="match status" value="1"/>
</dbReference>
<dbReference type="NCBIfam" id="NF003996">
    <property type="entry name" value="PRK05472.2-5"/>
    <property type="match status" value="1"/>
</dbReference>
<dbReference type="HAMAP" id="MF_01131">
    <property type="entry name" value="Rex"/>
    <property type="match status" value="1"/>
</dbReference>
<evidence type="ECO:0000256" key="1">
    <source>
        <dbReference type="ARBA" id="ARBA00022490"/>
    </source>
</evidence>
<dbReference type="PANTHER" id="PTHR35786:SF1">
    <property type="entry name" value="REDOX-SENSING TRANSCRIPTIONAL REPRESSOR REX 1"/>
    <property type="match status" value="1"/>
</dbReference>
<accession>A0A3B0U2B4</accession>
<dbReference type="InterPro" id="IPR009718">
    <property type="entry name" value="Rex_DNA-bd_C_dom"/>
</dbReference>
<dbReference type="GO" id="GO:0051775">
    <property type="term" value="P:response to redox state"/>
    <property type="evidence" value="ECO:0007669"/>
    <property type="project" value="InterPro"/>
</dbReference>
<dbReference type="NCBIfam" id="NF003994">
    <property type="entry name" value="PRK05472.2-3"/>
    <property type="match status" value="1"/>
</dbReference>
<proteinExistence type="inferred from homology"/>
<dbReference type="GO" id="GO:0003677">
    <property type="term" value="F:DNA binding"/>
    <property type="evidence" value="ECO:0007669"/>
    <property type="project" value="UniProtKB-KW"/>
</dbReference>
<dbReference type="SMART" id="SM00881">
    <property type="entry name" value="CoA_binding"/>
    <property type="match status" value="1"/>
</dbReference>
<keyword evidence="5" id="KW-0804">Transcription</keyword>